<evidence type="ECO:0008006" key="6">
    <source>
        <dbReference type="Google" id="ProtNLM"/>
    </source>
</evidence>
<proteinExistence type="predicted"/>
<reference evidence="3" key="3">
    <citation type="submission" date="2018-11" db="EMBL/GenBank/DDBJ databases">
        <authorList>
            <person name="Hwang Y.J."/>
            <person name="Hwang C.Y."/>
        </authorList>
    </citation>
    <scope>NUCLEOTIDE SEQUENCE</scope>
    <source>
        <strain evidence="3">R106</strain>
    </source>
</reference>
<feature type="transmembrane region" description="Helical" evidence="1">
    <location>
        <begin position="25"/>
        <end position="51"/>
    </location>
</feature>
<sequence>MSNLSNNNDFELANFNDDISDLNLYLFYIFIFLFSFVTPFLSFICCTFLVVYTNDYKFLKTIPISLTLFFIVINFNRDFFHIGNDLAWYYSYFKNFADYQLGFTSAFEDDLANISLKPTEPFYHLLVYISSKLTNGYYPFYIFWVHCFIYLIPTFVIIQICKIERVSVLICFSLVLFQMLVFYDFGNAYNLIRQQVASSLVVLSFYFMYIKKPKLCFLFAVVSVLTHNSTVLIVAIIFLFCLYNLNYISYKLVFLFTSILSFIYVLAYFSLSGNYEELEDQSRGAIVKLIDFSLFTLSAIVVFLYDSRHRNIYRFLLLFFVALLFSHASLFLPLRFLTFYDSFKWLVYFIFLNFISSKLSAYRYSDFFIFIVSFALSFLYFNLKLTYTSYSYYGQFMDFVFDSPAFYLGINL</sequence>
<dbReference type="AlphaFoldDB" id="A0A3N4F0Y1"/>
<feature type="transmembrane region" description="Helical" evidence="1">
    <location>
        <begin position="168"/>
        <end position="185"/>
    </location>
</feature>
<evidence type="ECO:0000256" key="1">
    <source>
        <dbReference type="SAM" id="Phobius"/>
    </source>
</evidence>
<feature type="transmembrane region" description="Helical" evidence="1">
    <location>
        <begin position="367"/>
        <end position="387"/>
    </location>
</feature>
<name>A0A3N4F0Y1_9GAMM</name>
<feature type="transmembrane region" description="Helical" evidence="1">
    <location>
        <begin position="311"/>
        <end position="333"/>
    </location>
</feature>
<reference evidence="5" key="2">
    <citation type="submission" date="2018-11" db="EMBL/GenBank/DDBJ databases">
        <title>Shewanella sp. R106.</title>
        <authorList>
            <person name="Hwang Y.J."/>
            <person name="Hwang C.Y."/>
        </authorList>
    </citation>
    <scope>NUCLEOTIDE SEQUENCE [LARGE SCALE GENOMIC DNA]</scope>
    <source>
        <strain evidence="5">R106</strain>
    </source>
</reference>
<keyword evidence="4" id="KW-1185">Reference proteome</keyword>
<feature type="transmembrane region" description="Helical" evidence="1">
    <location>
        <begin position="58"/>
        <end position="75"/>
    </location>
</feature>
<dbReference type="OrthoDB" id="6270349at2"/>
<feature type="transmembrane region" description="Helical" evidence="1">
    <location>
        <begin position="141"/>
        <end position="161"/>
    </location>
</feature>
<keyword evidence="1" id="KW-0812">Transmembrane</keyword>
<gene>
    <name evidence="3" type="ORF">EGC77_03150</name>
    <name evidence="2" type="ORF">EGC80_19485</name>
</gene>
<reference evidence="2 4" key="1">
    <citation type="submission" date="2018-11" db="EMBL/GenBank/DDBJ databases">
        <title>Shewanella sp. M2.</title>
        <authorList>
            <person name="Hwang Y.J."/>
            <person name="Hwang C.Y."/>
        </authorList>
    </citation>
    <scope>NUCLEOTIDE SEQUENCE [LARGE SCALE GENOMIC DNA]</scope>
    <source>
        <strain evidence="2 4">M2</strain>
    </source>
</reference>
<evidence type="ECO:0000313" key="3">
    <source>
        <dbReference type="EMBL" id="RPA34684.1"/>
    </source>
</evidence>
<feature type="transmembrane region" description="Helical" evidence="1">
    <location>
        <begin position="252"/>
        <end position="273"/>
    </location>
</feature>
<dbReference type="EMBL" id="RKKB01000001">
    <property type="protein sequence ID" value="RPA34684.1"/>
    <property type="molecule type" value="Genomic_DNA"/>
</dbReference>
<feature type="transmembrane region" description="Helical" evidence="1">
    <location>
        <begin position="216"/>
        <end position="240"/>
    </location>
</feature>
<evidence type="ECO:0000313" key="4">
    <source>
        <dbReference type="Proteomes" id="UP000273778"/>
    </source>
</evidence>
<evidence type="ECO:0000313" key="5">
    <source>
        <dbReference type="Proteomes" id="UP000278855"/>
    </source>
</evidence>
<protein>
    <recommendedName>
        <fullName evidence="6">EpsG family protein</fullName>
    </recommendedName>
</protein>
<dbReference type="RefSeq" id="WP_124011824.1">
    <property type="nucleotide sequence ID" value="NZ_CP034073.1"/>
</dbReference>
<dbReference type="Pfam" id="PF14897">
    <property type="entry name" value="EpsG"/>
    <property type="match status" value="1"/>
</dbReference>
<dbReference type="Proteomes" id="UP000273778">
    <property type="component" value="Chromosome"/>
</dbReference>
<organism evidence="3 5">
    <name type="scientific">Shewanella psychromarinicola</name>
    <dbReference type="NCBI Taxonomy" id="2487742"/>
    <lineage>
        <taxon>Bacteria</taxon>
        <taxon>Pseudomonadati</taxon>
        <taxon>Pseudomonadota</taxon>
        <taxon>Gammaproteobacteria</taxon>
        <taxon>Alteromonadales</taxon>
        <taxon>Shewanellaceae</taxon>
        <taxon>Shewanella</taxon>
    </lineage>
</organism>
<keyword evidence="1" id="KW-0472">Membrane</keyword>
<feature type="transmembrane region" description="Helical" evidence="1">
    <location>
        <begin position="285"/>
        <end position="305"/>
    </location>
</feature>
<dbReference type="EMBL" id="CP034073">
    <property type="protein sequence ID" value="AZG36829.1"/>
    <property type="molecule type" value="Genomic_DNA"/>
</dbReference>
<dbReference type="InterPro" id="IPR049458">
    <property type="entry name" value="EpsG-like"/>
</dbReference>
<evidence type="ECO:0000313" key="2">
    <source>
        <dbReference type="EMBL" id="AZG36829.1"/>
    </source>
</evidence>
<dbReference type="Proteomes" id="UP000278855">
    <property type="component" value="Unassembled WGS sequence"/>
</dbReference>
<accession>A0A3N4F0Y1</accession>
<dbReference type="KEGG" id="spsr:EGC80_19485"/>
<keyword evidence="1" id="KW-1133">Transmembrane helix</keyword>